<comment type="caution">
    <text evidence="1">The sequence shown here is derived from an EMBL/GenBank/DDBJ whole genome shotgun (WGS) entry which is preliminary data.</text>
</comment>
<gene>
    <name evidence="1" type="ORF">AVEN_226601_1</name>
</gene>
<feature type="non-terminal residue" evidence="1">
    <location>
        <position position="50"/>
    </location>
</feature>
<dbReference type="AlphaFoldDB" id="A0A4Y2SCD8"/>
<organism evidence="1 2">
    <name type="scientific">Araneus ventricosus</name>
    <name type="common">Orbweaver spider</name>
    <name type="synonym">Epeira ventricosa</name>
    <dbReference type="NCBI Taxonomy" id="182803"/>
    <lineage>
        <taxon>Eukaryota</taxon>
        <taxon>Metazoa</taxon>
        <taxon>Ecdysozoa</taxon>
        <taxon>Arthropoda</taxon>
        <taxon>Chelicerata</taxon>
        <taxon>Arachnida</taxon>
        <taxon>Araneae</taxon>
        <taxon>Araneomorphae</taxon>
        <taxon>Entelegynae</taxon>
        <taxon>Araneoidea</taxon>
        <taxon>Araneidae</taxon>
        <taxon>Araneus</taxon>
    </lineage>
</organism>
<keyword evidence="2" id="KW-1185">Reference proteome</keyword>
<dbReference type="EMBL" id="BGPR01020846">
    <property type="protein sequence ID" value="GBN85581.1"/>
    <property type="molecule type" value="Genomic_DNA"/>
</dbReference>
<protein>
    <submittedName>
        <fullName evidence="1">Uncharacterized protein</fullName>
    </submittedName>
</protein>
<sequence length="50" mass="5614">MATKRPLHILKELCLCSNYGSSSDFQIVRRSHRSRCDRCTAAGGRSFGQI</sequence>
<evidence type="ECO:0000313" key="2">
    <source>
        <dbReference type="Proteomes" id="UP000499080"/>
    </source>
</evidence>
<dbReference type="Proteomes" id="UP000499080">
    <property type="component" value="Unassembled WGS sequence"/>
</dbReference>
<reference evidence="1 2" key="1">
    <citation type="journal article" date="2019" name="Sci. Rep.">
        <title>Orb-weaving spider Araneus ventricosus genome elucidates the spidroin gene catalogue.</title>
        <authorList>
            <person name="Kono N."/>
            <person name="Nakamura H."/>
            <person name="Ohtoshi R."/>
            <person name="Moran D.A.P."/>
            <person name="Shinohara A."/>
            <person name="Yoshida Y."/>
            <person name="Fujiwara M."/>
            <person name="Mori M."/>
            <person name="Tomita M."/>
            <person name="Arakawa K."/>
        </authorList>
    </citation>
    <scope>NUCLEOTIDE SEQUENCE [LARGE SCALE GENOMIC DNA]</scope>
</reference>
<accession>A0A4Y2SCD8</accession>
<proteinExistence type="predicted"/>
<evidence type="ECO:0000313" key="1">
    <source>
        <dbReference type="EMBL" id="GBN85581.1"/>
    </source>
</evidence>
<name>A0A4Y2SCD8_ARAVE</name>